<name>D4DH58_TRIVH</name>
<dbReference type="KEGG" id="tve:TRV_06513"/>
<organism evidence="1 2">
    <name type="scientific">Trichophyton verrucosum (strain HKI 0517)</name>
    <dbReference type="NCBI Taxonomy" id="663202"/>
    <lineage>
        <taxon>Eukaryota</taxon>
        <taxon>Fungi</taxon>
        <taxon>Dikarya</taxon>
        <taxon>Ascomycota</taxon>
        <taxon>Pezizomycotina</taxon>
        <taxon>Eurotiomycetes</taxon>
        <taxon>Eurotiomycetidae</taxon>
        <taxon>Onygenales</taxon>
        <taxon>Arthrodermataceae</taxon>
        <taxon>Trichophyton</taxon>
    </lineage>
</organism>
<dbReference type="Proteomes" id="UP000008383">
    <property type="component" value="Unassembled WGS sequence"/>
</dbReference>
<accession>D4DH58</accession>
<evidence type="ECO:0000313" key="1">
    <source>
        <dbReference type="EMBL" id="EFE38824.1"/>
    </source>
</evidence>
<protein>
    <submittedName>
        <fullName evidence="1">Uncharacterized protein</fullName>
    </submittedName>
</protein>
<dbReference type="AlphaFoldDB" id="D4DH58"/>
<sequence>SSHSIFRKIEGARIQKSKEKIATRKRYVVCMNDPVENYDFISLSIPMISYAPKLTLFPVSSLASGQELEARGPSAWTVFPSPGASFRASFRIPVLDSFLIISNFAAALLQFLCGRRGVLLDAANSIKVTSHDVFVSSLARPDGGESLDGWSIDLVPPCNPFRRPLLPPDRRKTELQKHLYSSALVRSVMENERQIILAPSRRWMKYIRLTEALFAQDTPRGRRDSARTKS</sequence>
<dbReference type="EMBL" id="ACYE01000372">
    <property type="protein sequence ID" value="EFE38824.1"/>
    <property type="molecule type" value="Genomic_DNA"/>
</dbReference>
<feature type="non-terminal residue" evidence="1">
    <location>
        <position position="1"/>
    </location>
</feature>
<dbReference type="GeneID" id="9577919"/>
<evidence type="ECO:0000313" key="2">
    <source>
        <dbReference type="Proteomes" id="UP000008383"/>
    </source>
</evidence>
<proteinExistence type="predicted"/>
<reference evidence="2" key="1">
    <citation type="journal article" date="2011" name="Genome Biol.">
        <title>Comparative and functional genomics provide insights into the pathogenicity of dermatophytic fungi.</title>
        <authorList>
            <person name="Burmester A."/>
            <person name="Shelest E."/>
            <person name="Gloeckner G."/>
            <person name="Heddergott C."/>
            <person name="Schindler S."/>
            <person name="Staib P."/>
            <person name="Heidel A."/>
            <person name="Felder M."/>
            <person name="Petzold A."/>
            <person name="Szafranski K."/>
            <person name="Feuermann M."/>
            <person name="Pedruzzi I."/>
            <person name="Priebe S."/>
            <person name="Groth M."/>
            <person name="Winkler R."/>
            <person name="Li W."/>
            <person name="Kniemeyer O."/>
            <person name="Schroeckh V."/>
            <person name="Hertweck C."/>
            <person name="Hube B."/>
            <person name="White T.C."/>
            <person name="Platzer M."/>
            <person name="Guthke R."/>
            <person name="Heitman J."/>
            <person name="Woestemeyer J."/>
            <person name="Zipfel P.F."/>
            <person name="Monod M."/>
            <person name="Brakhage A.A."/>
        </authorList>
    </citation>
    <scope>NUCLEOTIDE SEQUENCE [LARGE SCALE GENOMIC DNA]</scope>
    <source>
        <strain evidence="2">HKI 0517</strain>
    </source>
</reference>
<dbReference type="HOGENOM" id="CLU_1207359_0_0_1"/>
<keyword evidence="2" id="KW-1185">Reference proteome</keyword>
<comment type="caution">
    <text evidence="1">The sequence shown here is derived from an EMBL/GenBank/DDBJ whole genome shotgun (WGS) entry which is preliminary data.</text>
</comment>
<gene>
    <name evidence="1" type="ORF">TRV_06513</name>
</gene>
<dbReference type="RefSeq" id="XP_003019469.1">
    <property type="nucleotide sequence ID" value="XM_003019423.1"/>
</dbReference>